<dbReference type="InterPro" id="IPR039261">
    <property type="entry name" value="FNR_nucleotide-bd"/>
</dbReference>
<dbReference type="Gene3D" id="3.40.50.80">
    <property type="entry name" value="Nucleotide-binding domain of ferredoxin-NADP reductase (FNR) module"/>
    <property type="match status" value="1"/>
</dbReference>
<evidence type="ECO:0000313" key="10">
    <source>
        <dbReference type="Proteomes" id="UP000799536"/>
    </source>
</evidence>
<dbReference type="PROSITE" id="PS51384">
    <property type="entry name" value="FAD_FR"/>
    <property type="match status" value="1"/>
</dbReference>
<evidence type="ECO:0000256" key="1">
    <source>
        <dbReference type="ARBA" id="ARBA00004141"/>
    </source>
</evidence>
<feature type="domain" description="FAD-binding FR-type" evidence="8">
    <location>
        <begin position="234"/>
        <end position="359"/>
    </location>
</feature>
<comment type="caution">
    <text evidence="9">The sequence shown here is derived from an EMBL/GenBank/DDBJ whole genome shotgun (WGS) entry which is preliminary data.</text>
</comment>
<dbReference type="GO" id="GO:0000293">
    <property type="term" value="F:ferric-chelate reductase activity"/>
    <property type="evidence" value="ECO:0007669"/>
    <property type="project" value="TreeGrafter"/>
</dbReference>
<evidence type="ECO:0000256" key="4">
    <source>
        <dbReference type="ARBA" id="ARBA00022989"/>
    </source>
</evidence>
<keyword evidence="6 7" id="KW-0472">Membrane</keyword>
<protein>
    <recommendedName>
        <fullName evidence="8">FAD-binding FR-type domain-containing protein</fullName>
    </recommendedName>
</protein>
<dbReference type="AlphaFoldDB" id="A0A9P4JUX7"/>
<dbReference type="Pfam" id="PF08022">
    <property type="entry name" value="FAD_binding_8"/>
    <property type="match status" value="1"/>
</dbReference>
<dbReference type="Proteomes" id="UP000799536">
    <property type="component" value="Unassembled WGS sequence"/>
</dbReference>
<feature type="transmembrane region" description="Helical" evidence="7">
    <location>
        <begin position="185"/>
        <end position="205"/>
    </location>
</feature>
<dbReference type="SFLD" id="SFLDS00052">
    <property type="entry name" value="Ferric_Reductase_Domain"/>
    <property type="match status" value="1"/>
</dbReference>
<evidence type="ECO:0000259" key="8">
    <source>
        <dbReference type="PROSITE" id="PS51384"/>
    </source>
</evidence>
<proteinExistence type="predicted"/>
<dbReference type="CDD" id="cd06186">
    <property type="entry name" value="NOX_Duox_like_FAD_NADP"/>
    <property type="match status" value="1"/>
</dbReference>
<feature type="transmembrane region" description="Helical" evidence="7">
    <location>
        <begin position="121"/>
        <end position="140"/>
    </location>
</feature>
<evidence type="ECO:0000313" key="9">
    <source>
        <dbReference type="EMBL" id="KAF2204806.1"/>
    </source>
</evidence>
<keyword evidence="4 7" id="KW-1133">Transmembrane helix</keyword>
<dbReference type="GO" id="GO:0015677">
    <property type="term" value="P:copper ion import"/>
    <property type="evidence" value="ECO:0007669"/>
    <property type="project" value="TreeGrafter"/>
</dbReference>
<dbReference type="InterPro" id="IPR017927">
    <property type="entry name" value="FAD-bd_FR_type"/>
</dbReference>
<dbReference type="PANTHER" id="PTHR32361">
    <property type="entry name" value="FERRIC/CUPRIC REDUCTASE TRANSMEMBRANE COMPONENT"/>
    <property type="match status" value="1"/>
</dbReference>
<dbReference type="GO" id="GO:0006826">
    <property type="term" value="P:iron ion transport"/>
    <property type="evidence" value="ECO:0007669"/>
    <property type="project" value="TreeGrafter"/>
</dbReference>
<dbReference type="SUPFAM" id="SSF52343">
    <property type="entry name" value="Ferredoxin reductase-like, C-terminal NADP-linked domain"/>
    <property type="match status" value="1"/>
</dbReference>
<dbReference type="InterPro" id="IPR013112">
    <property type="entry name" value="FAD-bd_8"/>
</dbReference>
<dbReference type="Pfam" id="PF01794">
    <property type="entry name" value="Ferric_reduct"/>
    <property type="match status" value="1"/>
</dbReference>
<dbReference type="EMBL" id="ML993868">
    <property type="protein sequence ID" value="KAF2204806.1"/>
    <property type="molecule type" value="Genomic_DNA"/>
</dbReference>
<feature type="transmembrane region" description="Helical" evidence="7">
    <location>
        <begin position="69"/>
        <end position="93"/>
    </location>
</feature>
<sequence length="511" mass="58000">MKPLLICRNHKKRWSLWKISYIFKSWLEYQPAPIPFFNKTLPPNEISLIVISSFVLNVFYNFYHMPLSVPYLFVFADRCGLLFVANLPLLYFLSAKTQPLKLFTGQSYESLNIFHRRVGELLCFEAFLHCAGMIGAWYTLLRRIGFSLFRFLTTKLVGLGLGAFVAYEVLYLTSLRSFRQRCYEIFLALHIFLQLAGLILLYLHHRTSRPYVIISLAIFLIDRLVFRLYLKSSTHPATLTVLSDEETLLVSTNWDITPSMCPLSLFPVPHSTKTGWKPTDHVFLTVPALSMESHPFTIYSAAPTSTLSPSTEGQDPRHAWLTLLIRAHSGFTQRLLSHAHDNKTITIRLNGPYGSSHALDILSSSPNAIIVTGGSGIAVAYPLLWALLSPSSRSHFAPDIESGPTPPARSYNQKVRLLWIIHSSLHLEWFPEHMRKELEDWGLELYIPGPTSEVGRPEVKRILESWVGGEEKVTGVVVSGPDGLVRSVRNFCAKEVRLGREIRVGVEKFGW</sequence>
<evidence type="ECO:0000256" key="2">
    <source>
        <dbReference type="ARBA" id="ARBA00022448"/>
    </source>
</evidence>
<name>A0A9P4JUX7_9PLEO</name>
<gene>
    <name evidence="9" type="ORF">GQ43DRAFT_363806</name>
</gene>
<feature type="transmembrane region" description="Helical" evidence="7">
    <location>
        <begin position="46"/>
        <end position="63"/>
    </location>
</feature>
<reference evidence="9" key="1">
    <citation type="journal article" date="2020" name="Stud. Mycol.">
        <title>101 Dothideomycetes genomes: a test case for predicting lifestyles and emergence of pathogens.</title>
        <authorList>
            <person name="Haridas S."/>
            <person name="Albert R."/>
            <person name="Binder M."/>
            <person name="Bloem J."/>
            <person name="Labutti K."/>
            <person name="Salamov A."/>
            <person name="Andreopoulos B."/>
            <person name="Baker S."/>
            <person name="Barry K."/>
            <person name="Bills G."/>
            <person name="Bluhm B."/>
            <person name="Cannon C."/>
            <person name="Castanera R."/>
            <person name="Culley D."/>
            <person name="Daum C."/>
            <person name="Ezra D."/>
            <person name="Gonzalez J."/>
            <person name="Henrissat B."/>
            <person name="Kuo A."/>
            <person name="Liang C."/>
            <person name="Lipzen A."/>
            <person name="Lutzoni F."/>
            <person name="Magnuson J."/>
            <person name="Mondo S."/>
            <person name="Nolan M."/>
            <person name="Ohm R."/>
            <person name="Pangilinan J."/>
            <person name="Park H.-J."/>
            <person name="Ramirez L."/>
            <person name="Alfaro M."/>
            <person name="Sun H."/>
            <person name="Tritt A."/>
            <person name="Yoshinaga Y."/>
            <person name="Zwiers L.-H."/>
            <person name="Turgeon B."/>
            <person name="Goodwin S."/>
            <person name="Spatafora J."/>
            <person name="Crous P."/>
            <person name="Grigoriev I."/>
        </authorList>
    </citation>
    <scope>NUCLEOTIDE SEQUENCE</scope>
    <source>
        <strain evidence="9">ATCC 74209</strain>
    </source>
</reference>
<keyword evidence="5" id="KW-0406">Ion transport</keyword>
<dbReference type="PANTHER" id="PTHR32361:SF28">
    <property type="entry name" value="FRP1P"/>
    <property type="match status" value="1"/>
</dbReference>
<evidence type="ECO:0000256" key="7">
    <source>
        <dbReference type="SAM" id="Phobius"/>
    </source>
</evidence>
<organism evidence="9 10">
    <name type="scientific">Delitschia confertaspora ATCC 74209</name>
    <dbReference type="NCBI Taxonomy" id="1513339"/>
    <lineage>
        <taxon>Eukaryota</taxon>
        <taxon>Fungi</taxon>
        <taxon>Dikarya</taxon>
        <taxon>Ascomycota</taxon>
        <taxon>Pezizomycotina</taxon>
        <taxon>Dothideomycetes</taxon>
        <taxon>Pleosporomycetidae</taxon>
        <taxon>Pleosporales</taxon>
        <taxon>Delitschiaceae</taxon>
        <taxon>Delitschia</taxon>
    </lineage>
</organism>
<accession>A0A9P4JUX7</accession>
<keyword evidence="10" id="KW-1185">Reference proteome</keyword>
<dbReference type="GO" id="GO:0006879">
    <property type="term" value="P:intracellular iron ion homeostasis"/>
    <property type="evidence" value="ECO:0007669"/>
    <property type="project" value="TreeGrafter"/>
</dbReference>
<feature type="transmembrane region" description="Helical" evidence="7">
    <location>
        <begin position="152"/>
        <end position="173"/>
    </location>
</feature>
<evidence type="ECO:0000256" key="3">
    <source>
        <dbReference type="ARBA" id="ARBA00022692"/>
    </source>
</evidence>
<dbReference type="InterPro" id="IPR013130">
    <property type="entry name" value="Fe3_Rdtase_TM_dom"/>
</dbReference>
<evidence type="ECO:0000256" key="5">
    <source>
        <dbReference type="ARBA" id="ARBA00023065"/>
    </source>
</evidence>
<dbReference type="InterPro" id="IPR051410">
    <property type="entry name" value="Ferric/Cupric_Reductase"/>
</dbReference>
<dbReference type="OrthoDB" id="17725at2759"/>
<evidence type="ECO:0000256" key="6">
    <source>
        <dbReference type="ARBA" id="ARBA00023136"/>
    </source>
</evidence>
<comment type="subcellular location">
    <subcellularLocation>
        <location evidence="1">Membrane</location>
        <topology evidence="1">Multi-pass membrane protein</topology>
    </subcellularLocation>
</comment>
<keyword evidence="3 7" id="KW-0812">Transmembrane</keyword>
<keyword evidence="2" id="KW-0813">Transport</keyword>
<dbReference type="GO" id="GO:0005886">
    <property type="term" value="C:plasma membrane"/>
    <property type="evidence" value="ECO:0007669"/>
    <property type="project" value="TreeGrafter"/>
</dbReference>
<dbReference type="SFLD" id="SFLDG01168">
    <property type="entry name" value="Ferric_reductase_subgroup_(FRE"/>
    <property type="match status" value="1"/>
</dbReference>